<evidence type="ECO:0000313" key="2">
    <source>
        <dbReference type="Proteomes" id="UP000198211"/>
    </source>
</evidence>
<dbReference type="Proteomes" id="UP000198211">
    <property type="component" value="Unassembled WGS sequence"/>
</dbReference>
<dbReference type="AlphaFoldDB" id="A0A225V353"/>
<protein>
    <submittedName>
        <fullName evidence="1">Uncharacterized protein</fullName>
    </submittedName>
</protein>
<gene>
    <name evidence="1" type="ORF">PHMEG_00028973</name>
</gene>
<dbReference type="EMBL" id="NBNE01008033">
    <property type="protein sequence ID" value="OWY99940.1"/>
    <property type="molecule type" value="Genomic_DNA"/>
</dbReference>
<reference evidence="2" key="1">
    <citation type="submission" date="2017-03" db="EMBL/GenBank/DDBJ databases">
        <title>Phytopthora megakarya and P. palmivora, two closely related causual agents of cacao black pod achieved similar genome size and gene model numbers by different mechanisms.</title>
        <authorList>
            <person name="Ali S."/>
            <person name="Shao J."/>
            <person name="Larry D.J."/>
            <person name="Kronmiller B."/>
            <person name="Shen D."/>
            <person name="Strem M.D."/>
            <person name="Melnick R.L."/>
            <person name="Guiltinan M.J."/>
            <person name="Tyler B.M."/>
            <person name="Meinhardt L.W."/>
            <person name="Bailey B.A."/>
        </authorList>
    </citation>
    <scope>NUCLEOTIDE SEQUENCE [LARGE SCALE GENOMIC DNA]</scope>
    <source>
        <strain evidence="2">zdho120</strain>
    </source>
</reference>
<dbReference type="OrthoDB" id="144188at2759"/>
<name>A0A225V353_9STRA</name>
<accession>A0A225V353</accession>
<comment type="caution">
    <text evidence="1">The sequence shown here is derived from an EMBL/GenBank/DDBJ whole genome shotgun (WGS) entry which is preliminary data.</text>
</comment>
<proteinExistence type="predicted"/>
<sequence length="82" mass="9545">MKVHIDCTHNLWEDMISRWGGCPATTTTSKFKHVTLTDSCCLRSYRCLHVALVLMLWSATFERPRPIDAALDLRLWCLELEH</sequence>
<evidence type="ECO:0000313" key="1">
    <source>
        <dbReference type="EMBL" id="OWY99940.1"/>
    </source>
</evidence>
<organism evidence="1 2">
    <name type="scientific">Phytophthora megakarya</name>
    <dbReference type="NCBI Taxonomy" id="4795"/>
    <lineage>
        <taxon>Eukaryota</taxon>
        <taxon>Sar</taxon>
        <taxon>Stramenopiles</taxon>
        <taxon>Oomycota</taxon>
        <taxon>Peronosporomycetes</taxon>
        <taxon>Peronosporales</taxon>
        <taxon>Peronosporaceae</taxon>
        <taxon>Phytophthora</taxon>
    </lineage>
</organism>
<keyword evidence="2" id="KW-1185">Reference proteome</keyword>